<gene>
    <name evidence="8" type="ORF">KME25_27920</name>
</gene>
<evidence type="ECO:0000256" key="3">
    <source>
        <dbReference type="ARBA" id="ARBA00023237"/>
    </source>
</evidence>
<dbReference type="PANTHER" id="PTHR30329">
    <property type="entry name" value="STATOR ELEMENT OF FLAGELLAR MOTOR COMPLEX"/>
    <property type="match status" value="1"/>
</dbReference>
<evidence type="ECO:0000256" key="1">
    <source>
        <dbReference type="ARBA" id="ARBA00004442"/>
    </source>
</evidence>
<dbReference type="AlphaFoldDB" id="A0A951PR87"/>
<evidence type="ECO:0000256" key="2">
    <source>
        <dbReference type="ARBA" id="ARBA00023136"/>
    </source>
</evidence>
<evidence type="ECO:0000313" key="9">
    <source>
        <dbReference type="Proteomes" id="UP000753908"/>
    </source>
</evidence>
<dbReference type="PROSITE" id="PS51123">
    <property type="entry name" value="OMPA_2"/>
    <property type="match status" value="1"/>
</dbReference>
<dbReference type="PANTHER" id="PTHR30329:SF21">
    <property type="entry name" value="LIPOPROTEIN YIAD-RELATED"/>
    <property type="match status" value="1"/>
</dbReference>
<dbReference type="PRINTS" id="PR01021">
    <property type="entry name" value="OMPADOMAIN"/>
</dbReference>
<evidence type="ECO:0000256" key="4">
    <source>
        <dbReference type="PROSITE-ProRule" id="PRU00473"/>
    </source>
</evidence>
<reference evidence="8" key="2">
    <citation type="journal article" date="2022" name="Microbiol. Resour. Announc.">
        <title>Metagenome Sequencing to Explore Phylogenomics of Terrestrial Cyanobacteria.</title>
        <authorList>
            <person name="Ward R.D."/>
            <person name="Stajich J.E."/>
            <person name="Johansen J.R."/>
            <person name="Huntemann M."/>
            <person name="Clum A."/>
            <person name="Foster B."/>
            <person name="Foster B."/>
            <person name="Roux S."/>
            <person name="Palaniappan K."/>
            <person name="Varghese N."/>
            <person name="Mukherjee S."/>
            <person name="Reddy T.B.K."/>
            <person name="Daum C."/>
            <person name="Copeland A."/>
            <person name="Chen I.A."/>
            <person name="Ivanova N.N."/>
            <person name="Kyrpides N.C."/>
            <person name="Shapiro N."/>
            <person name="Eloe-Fadrosh E.A."/>
            <person name="Pietrasiak N."/>
        </authorList>
    </citation>
    <scope>NUCLEOTIDE SEQUENCE</scope>
    <source>
        <strain evidence="8">CPER-KK1</strain>
    </source>
</reference>
<reference evidence="8" key="1">
    <citation type="submission" date="2021-05" db="EMBL/GenBank/DDBJ databases">
        <authorList>
            <person name="Pietrasiak N."/>
            <person name="Ward R."/>
            <person name="Stajich J.E."/>
            <person name="Kurbessoian T."/>
        </authorList>
    </citation>
    <scope>NUCLEOTIDE SEQUENCE</scope>
    <source>
        <strain evidence="8">CPER-KK1</strain>
    </source>
</reference>
<feature type="domain" description="OmpA-like" evidence="7">
    <location>
        <begin position="693"/>
        <end position="807"/>
    </location>
</feature>
<feature type="domain" description="BON" evidence="6">
    <location>
        <begin position="557"/>
        <end position="625"/>
    </location>
</feature>
<comment type="subcellular location">
    <subcellularLocation>
        <location evidence="1">Cell outer membrane</location>
    </subcellularLocation>
</comment>
<protein>
    <submittedName>
        <fullName evidence="8">OmpA family protein</fullName>
    </submittedName>
</protein>
<name>A0A951PR87_9CYAN</name>
<evidence type="ECO:0000313" key="8">
    <source>
        <dbReference type="EMBL" id="MBW4548238.1"/>
    </source>
</evidence>
<proteinExistence type="predicted"/>
<dbReference type="Gene3D" id="3.30.1330.60">
    <property type="entry name" value="OmpA-like domain"/>
    <property type="match status" value="1"/>
</dbReference>
<sequence length="807" mass="88444">MALSKENPSGSSPLQSLLDLLIDLEVVNSTTEPKQESPPDERELSTQDKACTSQLVEEQQDSPPQASPEPTENSENASTSIEDETPLTSLPVHSLTSLEQSNGDKLVADDSLKAIEALQNLLSHPIRQDEQQDESKHQPVESEENLNQPENSDKPSEEVFNRLIQSHWQKAQHNHSSQSIASTSDKEVQNSIELFERWQRLLLTQEVMDARQAITNFKKKLESLEHQIYEPKELTDLLLPLVTEVLTLKVAVARKEIAQAIAPLTDEMIQIKAQQDKGALSSALAPVLPDAVAQQVNDSPGDFAKALGPEMGTAIKEQINLDRDAMVDALYPVIGSTISKYMAQAIKSINEKVENTFSLEGISRKIRAKVQGVSEAELIFKEAMPFTVQAIFLIHKGSGLVISDVQRLDSKRLESDMVAGMLTAIRSFVNDCIAQSGEVSEIDQIDYGNSKITLEVAGYCYLAVVAQGQSPKAFTGKMRGALGTIVQDHGRAIELFDGDPANVPEQIHEILGDLVTVSTTSNEKEKGKVPTTLLLISFAVLSTISLSLGIYQYRGWVSQRIEAETSYALASEPELAVYRLGVDYSRGTLKLSGKLPNQYLRSKAEQIAKAVQPKRKINNTIIPVEVPPDPVSTAAEVKRVSDILNQMDGAVILADYREGKVTVQGVVLQKADAKKVTLAFQQIPGIKTVTNTVELQAKAFASRIYFDGGSSELKPAELSKVSQIQSFLEQYPNTALRLLGHSDAIGTSTENQQMALERATSVRNALVKQGIDPKRLQVEGTTNSPIGLDRDQPLQLSRCVEFEIVTP</sequence>
<dbReference type="CDD" id="cd07185">
    <property type="entry name" value="OmpA_C-like"/>
    <property type="match status" value="1"/>
</dbReference>
<dbReference type="InterPro" id="IPR006665">
    <property type="entry name" value="OmpA-like"/>
</dbReference>
<feature type="region of interest" description="Disordered" evidence="5">
    <location>
        <begin position="28"/>
        <end position="89"/>
    </location>
</feature>
<dbReference type="Proteomes" id="UP000753908">
    <property type="component" value="Unassembled WGS sequence"/>
</dbReference>
<dbReference type="Gene3D" id="3.40.1520.20">
    <property type="match status" value="1"/>
</dbReference>
<comment type="caution">
    <text evidence="8">The sequence shown here is derived from an EMBL/GenBank/DDBJ whole genome shotgun (WGS) entry which is preliminary data.</text>
</comment>
<dbReference type="InterPro" id="IPR036737">
    <property type="entry name" value="OmpA-like_sf"/>
</dbReference>
<evidence type="ECO:0000256" key="5">
    <source>
        <dbReference type="SAM" id="MobiDB-lite"/>
    </source>
</evidence>
<dbReference type="PROSITE" id="PS50914">
    <property type="entry name" value="BON"/>
    <property type="match status" value="1"/>
</dbReference>
<dbReference type="GO" id="GO:0009279">
    <property type="term" value="C:cell outer membrane"/>
    <property type="evidence" value="ECO:0007669"/>
    <property type="project" value="UniProtKB-SubCell"/>
</dbReference>
<organism evidence="8 9">
    <name type="scientific">Symplocastrum torsivum CPER-KK1</name>
    <dbReference type="NCBI Taxonomy" id="450513"/>
    <lineage>
        <taxon>Bacteria</taxon>
        <taxon>Bacillati</taxon>
        <taxon>Cyanobacteriota</taxon>
        <taxon>Cyanophyceae</taxon>
        <taxon>Oscillatoriophycideae</taxon>
        <taxon>Oscillatoriales</taxon>
        <taxon>Microcoleaceae</taxon>
        <taxon>Symplocastrum</taxon>
    </lineage>
</organism>
<evidence type="ECO:0000259" key="6">
    <source>
        <dbReference type="PROSITE" id="PS50914"/>
    </source>
</evidence>
<dbReference type="SUPFAM" id="SSF103088">
    <property type="entry name" value="OmpA-like"/>
    <property type="match status" value="1"/>
</dbReference>
<keyword evidence="2 4" id="KW-0472">Membrane</keyword>
<dbReference type="EMBL" id="JAHHIF010000057">
    <property type="protein sequence ID" value="MBW4548238.1"/>
    <property type="molecule type" value="Genomic_DNA"/>
</dbReference>
<dbReference type="InterPro" id="IPR050330">
    <property type="entry name" value="Bact_OuterMem_StrucFunc"/>
</dbReference>
<dbReference type="Pfam" id="PF00691">
    <property type="entry name" value="OmpA"/>
    <property type="match status" value="1"/>
</dbReference>
<feature type="compositionally biased region" description="Basic and acidic residues" evidence="5">
    <location>
        <begin position="127"/>
        <end position="140"/>
    </location>
</feature>
<feature type="compositionally biased region" description="Polar residues" evidence="5">
    <location>
        <begin position="47"/>
        <end position="80"/>
    </location>
</feature>
<feature type="compositionally biased region" description="Basic and acidic residues" evidence="5">
    <location>
        <begin position="33"/>
        <end position="46"/>
    </location>
</feature>
<dbReference type="InterPro" id="IPR007055">
    <property type="entry name" value="BON_dom"/>
</dbReference>
<feature type="region of interest" description="Disordered" evidence="5">
    <location>
        <begin position="127"/>
        <end position="157"/>
    </location>
</feature>
<dbReference type="InterPro" id="IPR006664">
    <property type="entry name" value="OMP_bac"/>
</dbReference>
<dbReference type="Pfam" id="PF04972">
    <property type="entry name" value="BON"/>
    <property type="match status" value="1"/>
</dbReference>
<evidence type="ECO:0000259" key="7">
    <source>
        <dbReference type="PROSITE" id="PS51123"/>
    </source>
</evidence>
<keyword evidence="3" id="KW-0998">Cell outer membrane</keyword>
<accession>A0A951PR87</accession>